<evidence type="ECO:0000313" key="1">
    <source>
        <dbReference type="EMBL" id="KAG6288470.1"/>
    </source>
</evidence>
<dbReference type="AlphaFoldDB" id="A0A9P7U3V6"/>
<comment type="caution">
    <text evidence="1">The sequence shown here is derived from an EMBL/GenBank/DDBJ whole genome shotgun (WGS) entry which is preliminary data.</text>
</comment>
<gene>
    <name evidence="1" type="ORF">E4U09_005557</name>
</gene>
<name>A0A9P7U3V6_9HYPO</name>
<proteinExistence type="predicted"/>
<organism evidence="1 2">
    <name type="scientific">Claviceps aff. purpurea</name>
    <dbReference type="NCBI Taxonomy" id="1967640"/>
    <lineage>
        <taxon>Eukaryota</taxon>
        <taxon>Fungi</taxon>
        <taxon>Dikarya</taxon>
        <taxon>Ascomycota</taxon>
        <taxon>Pezizomycotina</taxon>
        <taxon>Sordariomycetes</taxon>
        <taxon>Hypocreomycetidae</taxon>
        <taxon>Hypocreales</taxon>
        <taxon>Clavicipitaceae</taxon>
        <taxon>Claviceps</taxon>
    </lineage>
</organism>
<accession>A0A9P7U3V6</accession>
<dbReference type="Proteomes" id="UP000707071">
    <property type="component" value="Unassembled WGS sequence"/>
</dbReference>
<evidence type="ECO:0000313" key="2">
    <source>
        <dbReference type="Proteomes" id="UP000707071"/>
    </source>
</evidence>
<protein>
    <submittedName>
        <fullName evidence="1">Uncharacterized protein</fullName>
    </submittedName>
</protein>
<dbReference type="EMBL" id="SRRH01000472">
    <property type="protein sequence ID" value="KAG6288470.1"/>
    <property type="molecule type" value="Genomic_DNA"/>
</dbReference>
<sequence>MSWHSRVHEIKLAATLQHQSECLIRSLVPITVVAHVARQVVRVKVVSTVQVRKRTYQLQAEISAVPGQAQFLSQMA</sequence>
<keyword evidence="2" id="KW-1185">Reference proteome</keyword>
<reference evidence="1 2" key="1">
    <citation type="journal article" date="2020" name="bioRxiv">
        <title>Whole genome comparisons of ergot fungi reveals the divergence and evolution of species within the genus Claviceps are the result of varying mechanisms driving genome evolution and host range expansion.</title>
        <authorList>
            <person name="Wyka S.A."/>
            <person name="Mondo S.J."/>
            <person name="Liu M."/>
            <person name="Dettman J."/>
            <person name="Nalam V."/>
            <person name="Broders K.D."/>
        </authorList>
    </citation>
    <scope>NUCLEOTIDE SEQUENCE [LARGE SCALE GENOMIC DNA]</scope>
    <source>
        <strain evidence="1 2">Clav52</strain>
    </source>
</reference>
<feature type="non-terminal residue" evidence="1">
    <location>
        <position position="76"/>
    </location>
</feature>